<dbReference type="RefSeq" id="WP_221030705.1">
    <property type="nucleotide sequence ID" value="NZ_CP139781.1"/>
</dbReference>
<protein>
    <recommendedName>
        <fullName evidence="3">DUF2946 domain-containing protein</fullName>
    </recommendedName>
</protein>
<dbReference type="Proteomes" id="UP000738431">
    <property type="component" value="Chromosome"/>
</dbReference>
<proteinExistence type="predicted"/>
<reference evidence="1 2" key="1">
    <citation type="submission" date="2023-12" db="EMBL/GenBank/DDBJ databases">
        <title>Description of an unclassified Opitutus bacterium of Verrucomicrobiota.</title>
        <authorList>
            <person name="Zhang D.-F."/>
        </authorList>
    </citation>
    <scope>NUCLEOTIDE SEQUENCE [LARGE SCALE GENOMIC DNA]</scope>
    <source>
        <strain evidence="1 2">WL0086</strain>
    </source>
</reference>
<name>A0ABZ1C679_9BACT</name>
<keyword evidence="2" id="KW-1185">Reference proteome</keyword>
<sequence>MPRRLSLAFTLVAWLFATGSHWDLVQTFAWGKMFASYSQTMSYVDAARLTFSVDGMCGVCEFVQDAKQTADTDGSPAPAESGTQKIQLGLACSAPVVITAPVAEPWSLSDCALPAARPLAPPVPPPRLA</sequence>
<evidence type="ECO:0000313" key="2">
    <source>
        <dbReference type="Proteomes" id="UP000738431"/>
    </source>
</evidence>
<dbReference type="EMBL" id="CP139781">
    <property type="protein sequence ID" value="WRQ86870.1"/>
    <property type="molecule type" value="Genomic_DNA"/>
</dbReference>
<evidence type="ECO:0000313" key="1">
    <source>
        <dbReference type="EMBL" id="WRQ86870.1"/>
    </source>
</evidence>
<accession>A0ABZ1C679</accession>
<evidence type="ECO:0008006" key="3">
    <source>
        <dbReference type="Google" id="ProtNLM"/>
    </source>
</evidence>
<organism evidence="1 2">
    <name type="scientific">Actomonas aquatica</name>
    <dbReference type="NCBI Taxonomy" id="2866162"/>
    <lineage>
        <taxon>Bacteria</taxon>
        <taxon>Pseudomonadati</taxon>
        <taxon>Verrucomicrobiota</taxon>
        <taxon>Opitutia</taxon>
        <taxon>Opitutales</taxon>
        <taxon>Opitutaceae</taxon>
        <taxon>Actomonas</taxon>
    </lineage>
</organism>
<gene>
    <name evidence="1" type="ORF">K1X11_018820</name>
</gene>